<keyword evidence="1" id="KW-1133">Transmembrane helix</keyword>
<accession>A0AAN7DLH5</accession>
<evidence type="ECO:0000313" key="3">
    <source>
        <dbReference type="Proteomes" id="UP001304243"/>
    </source>
</evidence>
<protein>
    <submittedName>
        <fullName evidence="2">DNA-directed RNA polymerase II subunit</fullName>
    </submittedName>
</protein>
<dbReference type="GO" id="GO:0000428">
    <property type="term" value="C:DNA-directed RNA polymerase complex"/>
    <property type="evidence" value="ECO:0007669"/>
    <property type="project" value="UniProtKB-KW"/>
</dbReference>
<evidence type="ECO:0000256" key="1">
    <source>
        <dbReference type="SAM" id="Phobius"/>
    </source>
</evidence>
<dbReference type="GeneID" id="89952804"/>
<sequence length="172" mass="20044">MLHDIVDRDDAHSVGIQCQLCCKYKELECSDKYNPDLRFLYRSGTEIIDDFLEPWSNKTVSTLEREEYSSIDPQEDMIDNMIENWWNGSFSIPAPCSYKVAEEIRIGNEEQSTERIVHAEEVDYEDLFKSLMNVNIYAIAEYMSNSEPFCFNEHIINALIIYAAIAVPYLIF</sequence>
<organism evidence="2 3">
    <name type="scientific">Mucor velutinosus</name>
    <dbReference type="NCBI Taxonomy" id="708070"/>
    <lineage>
        <taxon>Eukaryota</taxon>
        <taxon>Fungi</taxon>
        <taxon>Fungi incertae sedis</taxon>
        <taxon>Mucoromycota</taxon>
        <taxon>Mucoromycotina</taxon>
        <taxon>Mucoromycetes</taxon>
        <taxon>Mucorales</taxon>
        <taxon>Mucorineae</taxon>
        <taxon>Mucoraceae</taxon>
        <taxon>Mucor</taxon>
    </lineage>
</organism>
<feature type="transmembrane region" description="Helical" evidence="1">
    <location>
        <begin position="154"/>
        <end position="171"/>
    </location>
</feature>
<keyword evidence="1" id="KW-0472">Membrane</keyword>
<keyword evidence="1" id="KW-0812">Transmembrane</keyword>
<gene>
    <name evidence="2" type="primary">RPB7</name>
    <name evidence="2" type="ORF">ATC70_009118</name>
</gene>
<proteinExistence type="predicted"/>
<comment type="caution">
    <text evidence="2">The sequence shown here is derived from an EMBL/GenBank/DDBJ whole genome shotgun (WGS) entry which is preliminary data.</text>
</comment>
<dbReference type="RefSeq" id="XP_064685559.1">
    <property type="nucleotide sequence ID" value="XM_064828357.1"/>
</dbReference>
<dbReference type="Proteomes" id="UP001304243">
    <property type="component" value="Unassembled WGS sequence"/>
</dbReference>
<dbReference type="EMBL" id="JASEJX010000012">
    <property type="protein sequence ID" value="KAK4518893.1"/>
    <property type="molecule type" value="Genomic_DNA"/>
</dbReference>
<name>A0AAN7DLH5_9FUNG</name>
<keyword evidence="2" id="KW-0804">Transcription</keyword>
<dbReference type="AlphaFoldDB" id="A0AAN7DLH5"/>
<evidence type="ECO:0000313" key="2">
    <source>
        <dbReference type="EMBL" id="KAK4518893.1"/>
    </source>
</evidence>
<keyword evidence="3" id="KW-1185">Reference proteome</keyword>
<keyword evidence="2" id="KW-0240">DNA-directed RNA polymerase</keyword>
<reference evidence="2 3" key="1">
    <citation type="submission" date="2022-11" db="EMBL/GenBank/DDBJ databases">
        <title>Mucor velutinosus strain NIH1002 WGS.</title>
        <authorList>
            <person name="Subramanian P."/>
            <person name="Mullikin J.C."/>
            <person name="Segre J.A."/>
            <person name="Zelazny A.M."/>
        </authorList>
    </citation>
    <scope>NUCLEOTIDE SEQUENCE [LARGE SCALE GENOMIC DNA]</scope>
    <source>
        <strain evidence="2 3">NIH1002</strain>
    </source>
</reference>